<dbReference type="Proteomes" id="UP000265618">
    <property type="component" value="Unassembled WGS sequence"/>
</dbReference>
<dbReference type="PANTHER" id="PTHR46961:SF8">
    <property type="entry name" value="DYNEIN AXONEMAL HEAVY CHAIN 7"/>
    <property type="match status" value="1"/>
</dbReference>
<name>A0A9K3D8M5_9EUKA</name>
<comment type="caution">
    <text evidence="2">The sequence shown here is derived from an EMBL/GenBank/DDBJ whole genome shotgun (WGS) entry which is preliminary data.</text>
</comment>
<evidence type="ECO:0000313" key="2">
    <source>
        <dbReference type="EMBL" id="GIQ91203.1"/>
    </source>
</evidence>
<dbReference type="PANTHER" id="PTHR46961">
    <property type="entry name" value="DYNEIN HEAVY CHAIN 1, AXONEMAL-LIKE PROTEIN"/>
    <property type="match status" value="1"/>
</dbReference>
<feature type="non-terminal residue" evidence="2">
    <location>
        <position position="1"/>
    </location>
</feature>
<dbReference type="AlphaFoldDB" id="A0A9K3D8M5"/>
<dbReference type="OrthoDB" id="424310at2759"/>
<dbReference type="GO" id="GO:0007018">
    <property type="term" value="P:microtubule-based movement"/>
    <property type="evidence" value="ECO:0007669"/>
    <property type="project" value="InterPro"/>
</dbReference>
<keyword evidence="3" id="KW-1185">Reference proteome</keyword>
<dbReference type="Gene3D" id="3.40.50.300">
    <property type="entry name" value="P-loop containing nucleotide triphosphate hydrolases"/>
    <property type="match status" value="1"/>
</dbReference>
<dbReference type="InterPro" id="IPR024317">
    <property type="entry name" value="Dynein_heavy_chain_D4_dom"/>
</dbReference>
<sequence>VVVESQLEDINNILNTGEVPNMYEADEIDKICNDLRPVAKEHGLASRDAIWRFFINRVRDNMHIVICMSPVGEAFRRRLRMFPSLVTTLVIDWFNPWP</sequence>
<gene>
    <name evidence="2" type="ORF">KIPB_014349</name>
</gene>
<organism evidence="2 3">
    <name type="scientific">Kipferlia bialata</name>
    <dbReference type="NCBI Taxonomy" id="797122"/>
    <lineage>
        <taxon>Eukaryota</taxon>
        <taxon>Metamonada</taxon>
        <taxon>Carpediemonas-like organisms</taxon>
        <taxon>Kipferlia</taxon>
    </lineage>
</organism>
<evidence type="ECO:0000259" key="1">
    <source>
        <dbReference type="Pfam" id="PF12780"/>
    </source>
</evidence>
<dbReference type="InterPro" id="IPR026983">
    <property type="entry name" value="DHC"/>
</dbReference>
<evidence type="ECO:0000313" key="3">
    <source>
        <dbReference type="Proteomes" id="UP000265618"/>
    </source>
</evidence>
<feature type="non-terminal residue" evidence="2">
    <location>
        <position position="98"/>
    </location>
</feature>
<dbReference type="Pfam" id="PF12780">
    <property type="entry name" value="AAA_8"/>
    <property type="match status" value="1"/>
</dbReference>
<reference evidence="2 3" key="1">
    <citation type="journal article" date="2018" name="PLoS ONE">
        <title>The draft genome of Kipferlia bialata reveals reductive genome evolution in fornicate parasites.</title>
        <authorList>
            <person name="Tanifuji G."/>
            <person name="Takabayashi S."/>
            <person name="Kume K."/>
            <person name="Takagi M."/>
            <person name="Nakayama T."/>
            <person name="Kamikawa R."/>
            <person name="Inagaki Y."/>
            <person name="Hashimoto T."/>
        </authorList>
    </citation>
    <scope>NUCLEOTIDE SEQUENCE [LARGE SCALE GENOMIC DNA]</scope>
    <source>
        <strain evidence="2">NY0173</strain>
    </source>
</reference>
<dbReference type="InterPro" id="IPR027417">
    <property type="entry name" value="P-loop_NTPase"/>
</dbReference>
<dbReference type="EMBL" id="BDIP01007316">
    <property type="protein sequence ID" value="GIQ91203.1"/>
    <property type="molecule type" value="Genomic_DNA"/>
</dbReference>
<protein>
    <submittedName>
        <fullName evidence="2">Dynein heavy chain</fullName>
    </submittedName>
</protein>
<feature type="domain" description="Dynein heavy chain AAA module D4" evidence="1">
    <location>
        <begin position="2"/>
        <end position="98"/>
    </location>
</feature>
<dbReference type="GO" id="GO:0045505">
    <property type="term" value="F:dynein intermediate chain binding"/>
    <property type="evidence" value="ECO:0007669"/>
    <property type="project" value="InterPro"/>
</dbReference>
<dbReference type="GO" id="GO:0030286">
    <property type="term" value="C:dynein complex"/>
    <property type="evidence" value="ECO:0007669"/>
    <property type="project" value="InterPro"/>
</dbReference>
<proteinExistence type="predicted"/>
<dbReference type="GO" id="GO:0051959">
    <property type="term" value="F:dynein light intermediate chain binding"/>
    <property type="evidence" value="ECO:0007669"/>
    <property type="project" value="InterPro"/>
</dbReference>
<accession>A0A9K3D8M5</accession>